<accession>A0A896TB48</accession>
<evidence type="ECO:0000259" key="1">
    <source>
        <dbReference type="PROSITE" id="PS50800"/>
    </source>
</evidence>
<organism evidence="2 3">
    <name type="scientific">Lactococcus lactis subsp. cremoris</name>
    <name type="common">Streptococcus cremoris</name>
    <dbReference type="NCBI Taxonomy" id="1359"/>
    <lineage>
        <taxon>Bacteria</taxon>
        <taxon>Bacillati</taxon>
        <taxon>Bacillota</taxon>
        <taxon>Bacilli</taxon>
        <taxon>Lactobacillales</taxon>
        <taxon>Streptococcaceae</taxon>
        <taxon>Lactococcus</taxon>
    </lineage>
</organism>
<proteinExistence type="predicted"/>
<protein>
    <submittedName>
        <fullName evidence="2">Prophage protein</fullName>
    </submittedName>
</protein>
<dbReference type="SUPFAM" id="SSF68906">
    <property type="entry name" value="SAP domain"/>
    <property type="match status" value="1"/>
</dbReference>
<evidence type="ECO:0000313" key="3">
    <source>
        <dbReference type="Proteomes" id="UP000663552"/>
    </source>
</evidence>
<gene>
    <name evidence="2" type="ORF">LL1196_1784</name>
</gene>
<dbReference type="Gene3D" id="1.10.720.30">
    <property type="entry name" value="SAP domain"/>
    <property type="match status" value="1"/>
</dbReference>
<dbReference type="Proteomes" id="UP000663552">
    <property type="component" value="Chromosome"/>
</dbReference>
<sequence>MKFGMRKPSIKKSFKARTTAKYKRKVKKALIPCYRKKGMGWVKNPKKAAYNKVYKKTTFSIWDLFKSKKELSKEVTTFSNAPQMSNSKPELTAAEIEVLNWCHKKPVSTRFPEHFWFEYGIKENSIINLINKEYIHYAEPFEALDGLTIIQLKNILKTKELKISGNKRELVARIEENFSPKFLEPLIKQRVYYVSDKGVKYLHKQDKLLSTEFRTSSTKNKKDSTEIKSILSKKEREKQLLITLDSAISKKQFNTAIQTVNELCKLTNDMRYLLIAFCIDICGLTNFNFLEIYGVPKWRQNLMHKVMKETKLDLVDLEIHLRNIWKDIYPKFPISIVNSVDDAIELLNDILGGNIEEFNILISRLYSNLPDKYKADWRK</sequence>
<dbReference type="AlphaFoldDB" id="A0A896TB48"/>
<dbReference type="EMBL" id="CP032148">
    <property type="protein sequence ID" value="QSD63400.1"/>
    <property type="molecule type" value="Genomic_DNA"/>
</dbReference>
<dbReference type="PROSITE" id="PS50800">
    <property type="entry name" value="SAP"/>
    <property type="match status" value="1"/>
</dbReference>
<dbReference type="Pfam" id="PF02037">
    <property type="entry name" value="SAP"/>
    <property type="match status" value="1"/>
</dbReference>
<feature type="domain" description="SAP" evidence="1">
    <location>
        <begin position="144"/>
        <end position="178"/>
    </location>
</feature>
<evidence type="ECO:0000313" key="2">
    <source>
        <dbReference type="EMBL" id="QSD63400.1"/>
    </source>
</evidence>
<reference evidence="2" key="1">
    <citation type="journal article" date="2020" name="Mol. Microbiol.">
        <title>The CWPS Rubik's cube: Linking diversity of cell wall polysaccharide structures with the encoded biosynthetic machinery of selected Lactococcus lactis strains.</title>
        <authorList>
            <person name="Mahony J."/>
            <person name="Frantzen C."/>
            <person name="Vinogradov E."/>
            <person name="Sadovskaya I."/>
            <person name="Theodorou I."/>
            <person name="Kelleher P."/>
            <person name="Chapot-Chartier M.P."/>
            <person name="Cambillau C."/>
            <person name="Holo H."/>
            <person name="van Sinderen D."/>
        </authorList>
    </citation>
    <scope>NUCLEOTIDE SEQUENCE</scope>
    <source>
        <strain evidence="2">1196</strain>
    </source>
</reference>
<name>A0A896TB48_LACLC</name>
<dbReference type="InterPro" id="IPR036361">
    <property type="entry name" value="SAP_dom_sf"/>
</dbReference>
<dbReference type="InterPro" id="IPR003034">
    <property type="entry name" value="SAP_dom"/>
</dbReference>